<evidence type="ECO:0000313" key="2">
    <source>
        <dbReference type="EMBL" id="PPS94862.1"/>
    </source>
</evidence>
<protein>
    <recommendedName>
        <fullName evidence="4">CBS domain-containing protein</fullName>
    </recommendedName>
</protein>
<evidence type="ECO:0008006" key="4">
    <source>
        <dbReference type="Google" id="ProtNLM"/>
    </source>
</evidence>
<dbReference type="EMBL" id="LN877953">
    <property type="protein sequence ID" value="CUV07127.1"/>
    <property type="molecule type" value="Genomic_DNA"/>
</dbReference>
<proteinExistence type="predicted"/>
<dbReference type="SUPFAM" id="SSF54631">
    <property type="entry name" value="CBS-domain pair"/>
    <property type="match status" value="1"/>
</dbReference>
<sequence>MLKDFSQTFERYSLPEKSEYLEISILVDQDLDPKEYSKFSEAHFLQLLILAQNQLKLFLESRFIHEAVPENSKIIAVSSNLPLLITLSFLLEDKKKSLLVYDELEDCFVGSFTCFDALLIFYILYILVKNENSEEIDDNFPFKTIEELSRCSIKHWLKKVLDTNEALSKKLITMSETLYEGLKLCLDLESNYKRIKLKDQEFNYSDLGTWVIEDRNDLSESKSFKEEFGSKSMGLYPICYFSPLTILSDLVQNLQICSGSIPKEKFQPEDEVATAAEKDDRDCDMTPQGSVFGTVFHNKVLKHLGMGKKVPKSLKASSPLKLALEMFLKEGLTHIPIVFEEDNTFTGTVLTMEKCCMYLARCVSNQEKALMEDSIENIFNIYNKEAYDTLGNTVIQLSGLNCGKGCFEYNNNSDISISKIDTRKIGDEKEFKEENQVKDNTESDGCNSSFLVDICLSGAISHILLSEDQCLILVDKKTNQVTALLTALDICKLLTGAQTQE</sequence>
<name>A0A0S4TJR8_CRYHO</name>
<dbReference type="InterPro" id="IPR046342">
    <property type="entry name" value="CBS_dom_sf"/>
</dbReference>
<keyword evidence="3" id="KW-1185">Reference proteome</keyword>
<dbReference type="VEuPathDB" id="CryptoDB:GY17_00001937"/>
<dbReference type="VEuPathDB" id="CryptoDB:Chro.70175"/>
<accession>A0A0S4TJR8</accession>
<dbReference type="Proteomes" id="UP000199752">
    <property type="component" value="Chromosome 7"/>
</dbReference>
<reference evidence="1" key="2">
    <citation type="submission" date="2015-08" db="EMBL/GenBank/DDBJ databases">
        <authorList>
            <person name="Babu N.S."/>
            <person name="Beckwith C.J."/>
            <person name="Beseler K.G."/>
            <person name="Brison A."/>
            <person name="Carone J.V."/>
            <person name="Caskin T.P."/>
            <person name="Diamond M."/>
            <person name="Durham M.E."/>
            <person name="Foxe J.M."/>
            <person name="Go M."/>
            <person name="Henderson B.A."/>
            <person name="Jones I.B."/>
            <person name="McGettigan J.A."/>
            <person name="Micheletti S.J."/>
            <person name="Nasrallah M.E."/>
            <person name="Ortiz D."/>
            <person name="Piller C.R."/>
            <person name="Privatt S.R."/>
            <person name="Schneider S.L."/>
            <person name="Sharp S."/>
            <person name="Smith T.C."/>
            <person name="Stanton J.D."/>
            <person name="Ullery H.E."/>
            <person name="Wilson R.J."/>
            <person name="Serrano M.G."/>
            <person name="Buck G."/>
            <person name="Lee V."/>
            <person name="Wang Y."/>
            <person name="Carvalho R."/>
            <person name="Voegtly L."/>
            <person name="Shi R."/>
            <person name="Duckworth R."/>
            <person name="Johnson A."/>
            <person name="Loviza R."/>
            <person name="Walstead R."/>
            <person name="Shah Z."/>
            <person name="Kiflezghi M."/>
            <person name="Wade K."/>
            <person name="Ball S.L."/>
            <person name="Bradley K.W."/>
            <person name="Asai D.J."/>
            <person name="Bowman C.A."/>
            <person name="Russell D.A."/>
            <person name="Pope W.H."/>
            <person name="Jacobs-Sera D."/>
            <person name="Hendrix R.W."/>
            <person name="Hatfull G.F."/>
        </authorList>
    </citation>
    <scope>NUCLEOTIDE SEQUENCE [LARGE SCALE GENOMIC DNA]</scope>
</reference>
<dbReference type="VEuPathDB" id="CryptoDB:CHUDEA7_1480"/>
<dbReference type="EMBL" id="JTAI01000004">
    <property type="protein sequence ID" value="PPS94862.1"/>
    <property type="molecule type" value="Genomic_DNA"/>
</dbReference>
<reference evidence="2 3" key="1">
    <citation type="submission" date="2014-11" db="EMBL/GenBank/DDBJ databases">
        <title>Comparative genomic analysis of Cryptosporidium hominis reveals occurrence of genetic recombination in virulent subtypes.</title>
        <authorList>
            <person name="Guo Y."/>
            <person name="Tang K."/>
            <person name="Frace M."/>
            <person name="Li N."/>
            <person name="Roellig D.M."/>
            <person name="Sammons S."/>
            <person name="Knipe K."/>
            <person name="Rowe L."/>
            <person name="Feng Y."/>
            <person name="Xiao L."/>
        </authorList>
    </citation>
    <scope>NUCLEOTIDE SEQUENCE [LARGE SCALE GENOMIC DNA]</scope>
    <source>
        <strain evidence="2">30976</strain>
    </source>
</reference>
<dbReference type="Proteomes" id="UP001429100">
    <property type="component" value="Unassembled WGS sequence"/>
</dbReference>
<reference evidence="2 3" key="3">
    <citation type="submission" date="2017-10" db="EMBL/GenBank/DDBJ databases">
        <title>Consistent, comparative and evidence-based genome annotation and re-annotation for the closely-related species, Cryptosporidium parvum, C. hominis and C. tyzzeri.</title>
        <authorList>
            <person name="Baptista R.P."/>
            <person name="Li Y."/>
            <person name="Sateriale A."/>
            <person name="Striepen B."/>
            <person name="Kissinger J.C."/>
        </authorList>
    </citation>
    <scope>NUCLEOTIDE SEQUENCE [LARGE SCALE GENOMIC DNA]</scope>
    <source>
        <strain evidence="2">30976</strain>
    </source>
</reference>
<gene>
    <name evidence="1" type="ORF">CHUDEA7_1480</name>
    <name evidence="2" type="ORF">GY17_00001937</name>
</gene>
<organism evidence="1">
    <name type="scientific">Cryptosporidium hominis</name>
    <dbReference type="NCBI Taxonomy" id="237895"/>
    <lineage>
        <taxon>Eukaryota</taxon>
        <taxon>Sar</taxon>
        <taxon>Alveolata</taxon>
        <taxon>Apicomplexa</taxon>
        <taxon>Conoidasida</taxon>
        <taxon>Coccidia</taxon>
        <taxon>Eucoccidiorida</taxon>
        <taxon>Eimeriorina</taxon>
        <taxon>Cryptosporidiidae</taxon>
        <taxon>Cryptosporidium</taxon>
    </lineage>
</organism>
<dbReference type="Gene3D" id="3.10.580.10">
    <property type="entry name" value="CBS-domain"/>
    <property type="match status" value="1"/>
</dbReference>
<dbReference type="VEuPathDB" id="CryptoDB:ChTU502y2012_407g0725"/>
<evidence type="ECO:0000313" key="3">
    <source>
        <dbReference type="Proteomes" id="UP001429100"/>
    </source>
</evidence>
<evidence type="ECO:0000313" key="1">
    <source>
        <dbReference type="EMBL" id="CUV07127.1"/>
    </source>
</evidence>
<dbReference type="AlphaFoldDB" id="A0A0S4TJR8"/>